<dbReference type="Proteomes" id="UP001365542">
    <property type="component" value="Unassembled WGS sequence"/>
</dbReference>
<keyword evidence="9" id="KW-0964">Secreted</keyword>
<dbReference type="EC" id="4.2.2.10" evidence="8"/>
<evidence type="ECO:0000256" key="5">
    <source>
        <dbReference type="ARBA" id="ARBA00023239"/>
    </source>
</evidence>
<feature type="chain" id="PRO_5043765654" description="pectin lyase" evidence="11">
    <location>
        <begin position="18"/>
        <end position="465"/>
    </location>
</feature>
<evidence type="ECO:0000256" key="10">
    <source>
        <dbReference type="SAM" id="MobiDB-lite"/>
    </source>
</evidence>
<keyword evidence="9" id="KW-0624">Polysaccharide degradation</keyword>
<dbReference type="GO" id="GO:0030570">
    <property type="term" value="F:pectate lyase activity"/>
    <property type="evidence" value="ECO:0007669"/>
    <property type="project" value="InterPro"/>
</dbReference>
<dbReference type="SMART" id="SM00236">
    <property type="entry name" value="fCBD"/>
    <property type="match status" value="1"/>
</dbReference>
<evidence type="ECO:0000256" key="2">
    <source>
        <dbReference type="ARBA" id="ARBA00022729"/>
    </source>
</evidence>
<reference evidence="13 14" key="1">
    <citation type="submission" date="2019-10" db="EMBL/GenBank/DDBJ databases">
        <authorList>
            <person name="Palmer J.M."/>
        </authorList>
    </citation>
    <scope>NUCLEOTIDE SEQUENCE [LARGE SCALE GENOMIC DNA]</scope>
    <source>
        <strain evidence="13 14">TWF694</strain>
    </source>
</reference>
<evidence type="ECO:0000256" key="6">
    <source>
        <dbReference type="ARBA" id="ARBA00036818"/>
    </source>
</evidence>
<keyword evidence="4" id="KW-0325">Glycoprotein</keyword>
<name>A0AAV9X155_9PEZI</name>
<keyword evidence="5 9" id="KW-0456">Lyase</keyword>
<dbReference type="Pfam" id="PF00734">
    <property type="entry name" value="CBM_1"/>
    <property type="match status" value="1"/>
</dbReference>
<dbReference type="PROSITE" id="PS00562">
    <property type="entry name" value="CBM1_1"/>
    <property type="match status" value="1"/>
</dbReference>
<dbReference type="SUPFAM" id="SSF57180">
    <property type="entry name" value="Cellulose-binding domain"/>
    <property type="match status" value="1"/>
</dbReference>
<comment type="function">
    <text evidence="7">Pectinolytic enzymes consist of four classes of enzymes: pectin lyase, polygalacturonase, pectin methylesterase and rhamnogalacturonase. Among pectinolytic enzymes, pectin lyase is the most important in depolymerization of pectin, since it cleaves internal glycosidic bonds of highly methylated pectins.</text>
</comment>
<dbReference type="GO" id="GO:0005576">
    <property type="term" value="C:extracellular region"/>
    <property type="evidence" value="ECO:0007669"/>
    <property type="project" value="UniProtKB-SubCell"/>
</dbReference>
<accession>A0AAV9X155</accession>
<feature type="region of interest" description="Disordered" evidence="10">
    <location>
        <begin position="400"/>
        <end position="422"/>
    </location>
</feature>
<dbReference type="SUPFAM" id="SSF51126">
    <property type="entry name" value="Pectin lyase-like"/>
    <property type="match status" value="1"/>
</dbReference>
<comment type="catalytic activity">
    <reaction evidence="6">
        <text>Eliminative cleavage of (1-&gt;4)-alpha-D-galacturonan methyl ester to give oligosaccharides with 4-deoxy-6-O-methyl-alpha-D-galact-4-enuronosyl groups at their non-reducing ends.</text>
        <dbReference type="EC" id="4.2.2.10"/>
    </reaction>
</comment>
<evidence type="ECO:0000256" key="9">
    <source>
        <dbReference type="RuleBase" id="RU361173"/>
    </source>
</evidence>
<comment type="similarity">
    <text evidence="1 9">Belongs to the polysaccharide lyase 1 family.</text>
</comment>
<evidence type="ECO:0000256" key="1">
    <source>
        <dbReference type="ARBA" id="ARBA00010980"/>
    </source>
</evidence>
<evidence type="ECO:0000313" key="13">
    <source>
        <dbReference type="EMBL" id="KAK6532170.1"/>
    </source>
</evidence>
<evidence type="ECO:0000256" key="8">
    <source>
        <dbReference type="ARBA" id="ARBA00039082"/>
    </source>
</evidence>
<dbReference type="InterPro" id="IPR000254">
    <property type="entry name" value="CBD"/>
</dbReference>
<evidence type="ECO:0000256" key="11">
    <source>
        <dbReference type="SAM" id="SignalP"/>
    </source>
</evidence>
<dbReference type="PROSITE" id="PS51164">
    <property type="entry name" value="CBM1_2"/>
    <property type="match status" value="1"/>
</dbReference>
<dbReference type="SMART" id="SM00656">
    <property type="entry name" value="Amb_all"/>
    <property type="match status" value="1"/>
</dbReference>
<evidence type="ECO:0000259" key="12">
    <source>
        <dbReference type="PROSITE" id="PS51164"/>
    </source>
</evidence>
<dbReference type="GO" id="GO:0047490">
    <property type="term" value="F:pectin lyase activity"/>
    <property type="evidence" value="ECO:0007669"/>
    <property type="project" value="UniProtKB-EC"/>
</dbReference>
<dbReference type="InterPro" id="IPR012334">
    <property type="entry name" value="Pectin_lyas_fold"/>
</dbReference>
<feature type="signal peptide" evidence="11">
    <location>
        <begin position="1"/>
        <end position="17"/>
    </location>
</feature>
<dbReference type="PANTHER" id="PTHR31683">
    <property type="entry name" value="PECTATE LYASE 18-RELATED"/>
    <property type="match status" value="1"/>
</dbReference>
<dbReference type="InterPro" id="IPR002022">
    <property type="entry name" value="Pec_lyase"/>
</dbReference>
<evidence type="ECO:0000313" key="14">
    <source>
        <dbReference type="Proteomes" id="UP001365542"/>
    </source>
</evidence>
<dbReference type="AlphaFoldDB" id="A0AAV9X155"/>
<dbReference type="InterPro" id="IPR035971">
    <property type="entry name" value="CBD_sf"/>
</dbReference>
<keyword evidence="2 11" id="KW-0732">Signal</keyword>
<dbReference type="Gene3D" id="2.160.20.10">
    <property type="entry name" value="Single-stranded right-handed beta-helix, Pectin lyase-like"/>
    <property type="match status" value="1"/>
</dbReference>
<gene>
    <name evidence="13" type="ORF">TWF694_003330</name>
</gene>
<evidence type="ECO:0000256" key="3">
    <source>
        <dbReference type="ARBA" id="ARBA00023157"/>
    </source>
</evidence>
<keyword evidence="9" id="KW-0119">Carbohydrate metabolism</keyword>
<feature type="domain" description="CBM1" evidence="12">
    <location>
        <begin position="428"/>
        <end position="464"/>
    </location>
</feature>
<proteinExistence type="inferred from homology"/>
<protein>
    <recommendedName>
        <fullName evidence="8">pectin lyase</fullName>
        <ecNumber evidence="8">4.2.2.10</ecNumber>
    </recommendedName>
</protein>
<dbReference type="InterPro" id="IPR045032">
    <property type="entry name" value="PEL"/>
</dbReference>
<sequence length="465" mass="48535">MKFYSLIPILLPALAECQAVGKPFGFATGVTGGGSATPAAPSDITQLKSWLADATPRVILINKTFDFRGSEGTTTGQVCQDNVTGLCPGGSSAGQSSITTTCDTTRGKWISGSWDTAGRTQMKVASNKSIIGVGSSGIIMGKGLALTGGVSNIIIQNVWFTNINPQYVWGGDGILLSGCDKVWIDHCKFSLMGRQFLVSGFDAAGHVTISNNEFDGVTSWSSSCNGDHYWVMLFAGALDYYTLAGNWIHHFSGRSPHIGTTVDVSTIWMHAYNNLWENGGGHSFDIDKNTYMLIEANQFTSALQPITPASSTNGGHIFDVPSSSNTGTCSSYLGRNCVVNGFSSSGSWTSFTDTSVLSQFQGLKSYLGTPAAASSVSASVKANAGIGKISQTSVTTTKTTTKATTAATTTSTSKTTTKATTTTAGNPATQTLYGQCGGIGWTGPTVCASGSTCTFGNDYYSQCLA</sequence>
<comment type="caution">
    <text evidence="13">The sequence shown here is derived from an EMBL/GenBank/DDBJ whole genome shotgun (WGS) entry which is preliminary data.</text>
</comment>
<dbReference type="GO" id="GO:0000272">
    <property type="term" value="P:polysaccharide catabolic process"/>
    <property type="evidence" value="ECO:0007669"/>
    <property type="project" value="UniProtKB-KW"/>
</dbReference>
<evidence type="ECO:0000256" key="7">
    <source>
        <dbReference type="ARBA" id="ARBA00037631"/>
    </source>
</evidence>
<dbReference type="Pfam" id="PF00544">
    <property type="entry name" value="Pectate_lyase_4"/>
    <property type="match status" value="1"/>
</dbReference>
<dbReference type="EMBL" id="JAVHJO010000012">
    <property type="protein sequence ID" value="KAK6532170.1"/>
    <property type="molecule type" value="Genomic_DNA"/>
</dbReference>
<organism evidence="13 14">
    <name type="scientific">Orbilia ellipsospora</name>
    <dbReference type="NCBI Taxonomy" id="2528407"/>
    <lineage>
        <taxon>Eukaryota</taxon>
        <taxon>Fungi</taxon>
        <taxon>Dikarya</taxon>
        <taxon>Ascomycota</taxon>
        <taxon>Pezizomycotina</taxon>
        <taxon>Orbiliomycetes</taxon>
        <taxon>Orbiliales</taxon>
        <taxon>Orbiliaceae</taxon>
        <taxon>Orbilia</taxon>
    </lineage>
</organism>
<keyword evidence="14" id="KW-1185">Reference proteome</keyword>
<dbReference type="InterPro" id="IPR011050">
    <property type="entry name" value="Pectin_lyase_fold/virulence"/>
</dbReference>
<evidence type="ECO:0000256" key="4">
    <source>
        <dbReference type="ARBA" id="ARBA00023180"/>
    </source>
</evidence>
<keyword evidence="3" id="KW-1015">Disulfide bond</keyword>
<comment type="subcellular location">
    <subcellularLocation>
        <location evidence="9">Secreted</location>
    </subcellularLocation>
</comment>
<dbReference type="GO" id="GO:0030248">
    <property type="term" value="F:cellulose binding"/>
    <property type="evidence" value="ECO:0007669"/>
    <property type="project" value="InterPro"/>
</dbReference>
<dbReference type="PANTHER" id="PTHR31683:SF67">
    <property type="entry name" value="PECTIN LYASE F-RELATED"/>
    <property type="match status" value="1"/>
</dbReference>